<feature type="transmembrane region" description="Helical" evidence="11">
    <location>
        <begin position="843"/>
        <end position="863"/>
    </location>
</feature>
<evidence type="ECO:0000259" key="14">
    <source>
        <dbReference type="Pfam" id="PF04039"/>
    </source>
</evidence>
<feature type="transmembrane region" description="Helical" evidence="11">
    <location>
        <begin position="78"/>
        <end position="101"/>
    </location>
</feature>
<dbReference type="NCBIfam" id="NF009284">
    <property type="entry name" value="PRK12644.1"/>
    <property type="match status" value="1"/>
</dbReference>
<reference evidence="17 18" key="1">
    <citation type="submission" date="2018-03" db="EMBL/GenBank/DDBJ databases">
        <title>Genomic Encyclopedia of Archaeal and Bacterial Type Strains, Phase II (KMG-II): from individual species to whole genera.</title>
        <authorList>
            <person name="Goeker M."/>
        </authorList>
    </citation>
    <scope>NUCLEOTIDE SEQUENCE [LARGE SCALE GENOMIC DNA]</scope>
    <source>
        <strain evidence="17 18">DSM 45211</strain>
    </source>
</reference>
<feature type="transmembrane region" description="Helical" evidence="11">
    <location>
        <begin position="296"/>
        <end position="315"/>
    </location>
</feature>
<evidence type="ECO:0000256" key="7">
    <source>
        <dbReference type="ARBA" id="ARBA00023065"/>
    </source>
</evidence>
<dbReference type="AlphaFoldDB" id="A0A2P8E2Q6"/>
<evidence type="ECO:0000259" key="13">
    <source>
        <dbReference type="Pfam" id="PF00662"/>
    </source>
</evidence>
<feature type="transmembrane region" description="Helical" evidence="11">
    <location>
        <begin position="502"/>
        <end position="525"/>
    </location>
</feature>
<dbReference type="PANTHER" id="PTHR43373:SF1">
    <property type="entry name" value="NA(+)_H(+) ANTIPORTER SUBUNIT A"/>
    <property type="match status" value="1"/>
</dbReference>
<gene>
    <name evidence="17" type="ORF">CLV30_107158</name>
</gene>
<dbReference type="PRINTS" id="PR01434">
    <property type="entry name" value="NADHDHGNASE5"/>
</dbReference>
<feature type="transmembrane region" description="Helical" evidence="11">
    <location>
        <begin position="241"/>
        <end position="263"/>
    </location>
</feature>
<organism evidence="17 18">
    <name type="scientific">Haloactinopolyspora alba</name>
    <dbReference type="NCBI Taxonomy" id="648780"/>
    <lineage>
        <taxon>Bacteria</taxon>
        <taxon>Bacillati</taxon>
        <taxon>Actinomycetota</taxon>
        <taxon>Actinomycetes</taxon>
        <taxon>Jiangellales</taxon>
        <taxon>Jiangellaceae</taxon>
        <taxon>Haloactinopolyspora</taxon>
    </lineage>
</organism>
<dbReference type="InterPro" id="IPR007182">
    <property type="entry name" value="MnhB"/>
</dbReference>
<feature type="transmembrane region" description="Helical" evidence="11">
    <location>
        <begin position="918"/>
        <end position="942"/>
    </location>
</feature>
<evidence type="ECO:0000259" key="16">
    <source>
        <dbReference type="Pfam" id="PF20501"/>
    </source>
</evidence>
<dbReference type="GO" id="GO:0015297">
    <property type="term" value="F:antiporter activity"/>
    <property type="evidence" value="ECO:0007669"/>
    <property type="project" value="UniProtKB-KW"/>
</dbReference>
<keyword evidence="2" id="KW-0813">Transport</keyword>
<feature type="transmembrane region" description="Helical" evidence="11">
    <location>
        <begin position="653"/>
        <end position="672"/>
    </location>
</feature>
<feature type="region of interest" description="Disordered" evidence="10">
    <location>
        <begin position="950"/>
        <end position="978"/>
    </location>
</feature>
<feature type="domain" description="Na+/H+ antiporter MnhB subunit-related protein" evidence="14">
    <location>
        <begin position="816"/>
        <end position="939"/>
    </location>
</feature>
<feature type="domain" description="NADH-Ubiquinone oxidoreductase (complex I) chain 5 N-terminal" evidence="13">
    <location>
        <begin position="65"/>
        <end position="111"/>
    </location>
</feature>
<feature type="transmembrane region" description="Helical" evidence="11">
    <location>
        <begin position="692"/>
        <end position="712"/>
    </location>
</feature>
<proteinExistence type="predicted"/>
<dbReference type="InterPro" id="IPR025383">
    <property type="entry name" value="MrpA_C/MbhD"/>
</dbReference>
<evidence type="ECO:0000256" key="2">
    <source>
        <dbReference type="ARBA" id="ARBA00022448"/>
    </source>
</evidence>
<comment type="subcellular location">
    <subcellularLocation>
        <location evidence="1">Cell membrane</location>
        <topology evidence="1">Multi-pass membrane protein</topology>
    </subcellularLocation>
    <subcellularLocation>
        <location evidence="9">Membrane</location>
        <topology evidence="9">Multi-pass membrane protein</topology>
    </subcellularLocation>
</comment>
<dbReference type="Proteomes" id="UP000243528">
    <property type="component" value="Unassembled WGS sequence"/>
</dbReference>
<dbReference type="Pfam" id="PF00662">
    <property type="entry name" value="Proton_antipo_N"/>
    <property type="match status" value="1"/>
</dbReference>
<dbReference type="InterPro" id="IPR050616">
    <property type="entry name" value="CPA3_Na-H_Antiporter_A"/>
</dbReference>
<feature type="domain" description="NADH:quinone oxidoreductase/Mrp antiporter transmembrane" evidence="12">
    <location>
        <begin position="128"/>
        <end position="400"/>
    </location>
</feature>
<feature type="transmembrane region" description="Helical" evidence="11">
    <location>
        <begin position="606"/>
        <end position="623"/>
    </location>
</feature>
<dbReference type="Pfam" id="PF20501">
    <property type="entry name" value="MbhE"/>
    <property type="match status" value="1"/>
</dbReference>
<evidence type="ECO:0000256" key="6">
    <source>
        <dbReference type="ARBA" id="ARBA00022989"/>
    </source>
</evidence>
<feature type="transmembrane region" description="Helical" evidence="11">
    <location>
        <begin position="630"/>
        <end position="647"/>
    </location>
</feature>
<feature type="transmembrane region" description="Helical" evidence="11">
    <location>
        <begin position="819"/>
        <end position="837"/>
    </location>
</feature>
<sequence>MMAVLIAAHLAAAALAPLLAGRLRSRVFLVLAVVPATAFAWLAARGGTVAGPDARSITQSTAWVDSLGMQLSFRLGTLSWVMALLVTGIGALVLVYSAYYFRPDETGLGRFSGLLTGFAGTMLGLVLADDLLLLYVFWELTTVFSYLLIGHNPDRRANRRAAMQALIVTTFGGLAMLVGVVIVGQAAGTYSISGVLADPPAGTAVSVAVVLLLVGAVSKSALVPFHFWLPAAMAAPTPVSAYLHAAAMVKAGVYVVALFAPALAGVLPWRPLLLTVGVATMLLGAWRALRQHDLKLLLAFGTVSQLGFLVVVLGVGTRSAALAGVAMLVAHALFKAALFLVVGIVDHGAGTRDLRLLSGLRRRMPVAFWAAVLAAASMAGVPPLAGFVAKESIVKAFVDVARTGDGTGIPPVAGWTVLVGLVAGSALTVAYSARFVWGAFATKPGVSEPAGIHSPPVGFAAAPALLALGGLALGFLGSAETPALAPYAEHYPEGVHHASLGLWHGLNLALVLSAVSLAAGAVMYWQRHAVARAQRGLRVGYEAEHGFRRTLRVVDRVAVEVTGATQRGSLPVYLVVIFVVVITVPGTALLMAGVGSVDLYGWDNPAQLAVGGVLVAAAILTARSGRRLKAVLLAGVTGYGMALLFMMHGAPDLALTQVLVETVTLAVFVLVLRSLPPRFSERPLTSTRWGRLGIGALVGALMAGFALVASAARTADPVSETFAERAEAEGRGHNVVNVILVDIRAWDTMGEISVLVVAATGVASLVFLITGRTGRWRPDEAIGSALDSHASSHPDGGRPSWLRAGGTLPPDRRSIVFEVVTRLAFHIIVVFSVYLLFSGHNMPGGGFAAGLVAGLALMMRYLAGGRHELNDAAPVDAGLVLGVGLFVATGTGLVPLAVGGAVLQSAVVDLSVPLLGHVHFTTSLFFDVGVYLVVVGLMLDVLRSLGSGVDRHGDESAENGRDEADEQHAQQERLGETR</sequence>
<feature type="transmembrane region" description="Helical" evidence="11">
    <location>
        <begin position="412"/>
        <end position="437"/>
    </location>
</feature>
<name>A0A2P8E2Q6_9ACTN</name>
<dbReference type="Pfam" id="PF04039">
    <property type="entry name" value="MnhB"/>
    <property type="match status" value="1"/>
</dbReference>
<feature type="transmembrane region" description="Helical" evidence="11">
    <location>
        <begin position="752"/>
        <end position="770"/>
    </location>
</feature>
<comment type="caution">
    <text evidence="17">The sequence shown here is derived from an EMBL/GenBank/DDBJ whole genome shotgun (WGS) entry which is preliminary data.</text>
</comment>
<keyword evidence="4" id="KW-1003">Cell membrane</keyword>
<feature type="transmembrane region" description="Helical" evidence="11">
    <location>
        <begin position="108"/>
        <end position="126"/>
    </location>
</feature>
<dbReference type="Pfam" id="PF00361">
    <property type="entry name" value="Proton_antipo_M"/>
    <property type="match status" value="1"/>
</dbReference>
<dbReference type="InterPro" id="IPR046806">
    <property type="entry name" value="MrpA_C/MbhE"/>
</dbReference>
<protein>
    <submittedName>
        <fullName evidence="17">Multisubunit sodium/proton antiporter MrpA subunit /multisubunit sodium/proton antiporter MrpB subunit</fullName>
    </submittedName>
</protein>
<feature type="transmembrane region" description="Helical" evidence="11">
    <location>
        <begin position="132"/>
        <end position="149"/>
    </location>
</feature>
<accession>A0A2P8E2Q6</accession>
<evidence type="ECO:0000256" key="3">
    <source>
        <dbReference type="ARBA" id="ARBA00022449"/>
    </source>
</evidence>
<evidence type="ECO:0000256" key="5">
    <source>
        <dbReference type="ARBA" id="ARBA00022692"/>
    </source>
</evidence>
<dbReference type="PANTHER" id="PTHR43373">
    <property type="entry name" value="NA(+)/H(+) ANTIPORTER SUBUNIT"/>
    <property type="match status" value="1"/>
</dbReference>
<keyword evidence="8 11" id="KW-0472">Membrane</keyword>
<keyword evidence="5 9" id="KW-0812">Transmembrane</keyword>
<dbReference type="InterPro" id="IPR001750">
    <property type="entry name" value="ND/Mrp_TM"/>
</dbReference>
<evidence type="ECO:0000256" key="8">
    <source>
        <dbReference type="ARBA" id="ARBA00023136"/>
    </source>
</evidence>
<feature type="transmembrane region" description="Helical" evidence="11">
    <location>
        <begin position="457"/>
        <end position="477"/>
    </location>
</feature>
<dbReference type="GO" id="GO:0005886">
    <property type="term" value="C:plasma membrane"/>
    <property type="evidence" value="ECO:0007669"/>
    <property type="project" value="UniProtKB-SubCell"/>
</dbReference>
<evidence type="ECO:0000259" key="12">
    <source>
        <dbReference type="Pfam" id="PF00361"/>
    </source>
</evidence>
<feature type="transmembrane region" description="Helical" evidence="11">
    <location>
        <begin position="204"/>
        <end position="229"/>
    </location>
</feature>
<evidence type="ECO:0000256" key="1">
    <source>
        <dbReference type="ARBA" id="ARBA00004651"/>
    </source>
</evidence>
<evidence type="ECO:0000313" key="17">
    <source>
        <dbReference type="EMBL" id="PSL03677.1"/>
    </source>
</evidence>
<evidence type="ECO:0000256" key="9">
    <source>
        <dbReference type="RuleBase" id="RU000320"/>
    </source>
</evidence>
<evidence type="ECO:0000256" key="10">
    <source>
        <dbReference type="SAM" id="MobiDB-lite"/>
    </source>
</evidence>
<keyword evidence="3" id="KW-0050">Antiport</keyword>
<feature type="domain" description="MrpA C-terminal/MbhD" evidence="15">
    <location>
        <begin position="613"/>
        <end position="676"/>
    </location>
</feature>
<evidence type="ECO:0000259" key="15">
    <source>
        <dbReference type="Pfam" id="PF13244"/>
    </source>
</evidence>
<feature type="transmembrane region" description="Helical" evidence="11">
    <location>
        <begin position="321"/>
        <end position="345"/>
    </location>
</feature>
<feature type="transmembrane region" description="Helical" evidence="11">
    <location>
        <begin position="875"/>
        <end position="898"/>
    </location>
</feature>
<dbReference type="InterPro" id="IPR001516">
    <property type="entry name" value="Proton_antipo_N"/>
</dbReference>
<feature type="transmembrane region" description="Helical" evidence="11">
    <location>
        <begin position="161"/>
        <end position="184"/>
    </location>
</feature>
<feature type="domain" description="MrpA C-terminal/MbhE" evidence="16">
    <location>
        <begin position="692"/>
        <end position="766"/>
    </location>
</feature>
<feature type="transmembrane region" description="Helical" evidence="11">
    <location>
        <begin position="572"/>
        <end position="594"/>
    </location>
</feature>
<keyword evidence="7" id="KW-0406">Ion transport</keyword>
<evidence type="ECO:0000256" key="4">
    <source>
        <dbReference type="ARBA" id="ARBA00022475"/>
    </source>
</evidence>
<keyword evidence="6 11" id="KW-1133">Transmembrane helix</keyword>
<evidence type="ECO:0000313" key="18">
    <source>
        <dbReference type="Proteomes" id="UP000243528"/>
    </source>
</evidence>
<keyword evidence="18" id="KW-1185">Reference proteome</keyword>
<dbReference type="Pfam" id="PF13244">
    <property type="entry name" value="MbhD"/>
    <property type="match status" value="1"/>
</dbReference>
<evidence type="ECO:0000256" key="11">
    <source>
        <dbReference type="SAM" id="Phobius"/>
    </source>
</evidence>
<dbReference type="EMBL" id="PYGE01000007">
    <property type="protein sequence ID" value="PSL03677.1"/>
    <property type="molecule type" value="Genomic_DNA"/>
</dbReference>
<dbReference type="GO" id="GO:0006811">
    <property type="term" value="P:monoatomic ion transport"/>
    <property type="evidence" value="ECO:0007669"/>
    <property type="project" value="UniProtKB-KW"/>
</dbReference>
<feature type="transmembrane region" description="Helical" evidence="11">
    <location>
        <begin position="269"/>
        <end position="289"/>
    </location>
</feature>
<feature type="transmembrane region" description="Helical" evidence="11">
    <location>
        <begin position="366"/>
        <end position="389"/>
    </location>
</feature>